<dbReference type="Proteomes" id="UP000000763">
    <property type="component" value="Chromosome 5"/>
</dbReference>
<protein>
    <submittedName>
        <fullName evidence="1">Uncharacterized protein</fullName>
    </submittedName>
</protein>
<evidence type="ECO:0000313" key="2">
    <source>
        <dbReference type="Proteomes" id="UP000000763"/>
    </source>
</evidence>
<gene>
    <name evidence="1" type="primary">B1155G07.4</name>
</gene>
<proteinExistence type="predicted"/>
<reference evidence="2" key="1">
    <citation type="journal article" date="2005" name="Nature">
        <title>The map-based sequence of the rice genome.</title>
        <authorList>
            <consortium name="International rice genome sequencing project (IRGSP)"/>
            <person name="Matsumoto T."/>
            <person name="Wu J."/>
            <person name="Kanamori H."/>
            <person name="Katayose Y."/>
            <person name="Fujisawa M."/>
            <person name="Namiki N."/>
            <person name="Mizuno H."/>
            <person name="Yamamoto K."/>
            <person name="Antonio B.A."/>
            <person name="Baba T."/>
            <person name="Sakata K."/>
            <person name="Nagamura Y."/>
            <person name="Aoki H."/>
            <person name="Arikawa K."/>
            <person name="Arita K."/>
            <person name="Bito T."/>
            <person name="Chiden Y."/>
            <person name="Fujitsuka N."/>
            <person name="Fukunaka R."/>
            <person name="Hamada M."/>
            <person name="Harada C."/>
            <person name="Hayashi A."/>
            <person name="Hijishita S."/>
            <person name="Honda M."/>
            <person name="Hosokawa S."/>
            <person name="Ichikawa Y."/>
            <person name="Idonuma A."/>
            <person name="Iijima M."/>
            <person name="Ikeda M."/>
            <person name="Ikeno M."/>
            <person name="Ito K."/>
            <person name="Ito S."/>
            <person name="Ito T."/>
            <person name="Ito Y."/>
            <person name="Ito Y."/>
            <person name="Iwabuchi A."/>
            <person name="Kamiya K."/>
            <person name="Karasawa W."/>
            <person name="Kurita K."/>
            <person name="Katagiri S."/>
            <person name="Kikuta A."/>
            <person name="Kobayashi H."/>
            <person name="Kobayashi N."/>
            <person name="Machita K."/>
            <person name="Maehara T."/>
            <person name="Masukawa M."/>
            <person name="Mizubayashi T."/>
            <person name="Mukai Y."/>
            <person name="Nagasaki H."/>
            <person name="Nagata Y."/>
            <person name="Naito S."/>
            <person name="Nakashima M."/>
            <person name="Nakama Y."/>
            <person name="Nakamichi Y."/>
            <person name="Nakamura M."/>
            <person name="Meguro A."/>
            <person name="Negishi M."/>
            <person name="Ohta I."/>
            <person name="Ohta T."/>
            <person name="Okamoto M."/>
            <person name="Ono N."/>
            <person name="Saji S."/>
            <person name="Sakaguchi M."/>
            <person name="Sakai K."/>
            <person name="Shibata M."/>
            <person name="Shimokawa T."/>
            <person name="Song J."/>
            <person name="Takazaki Y."/>
            <person name="Terasawa K."/>
            <person name="Tsugane M."/>
            <person name="Tsuji K."/>
            <person name="Ueda S."/>
            <person name="Waki K."/>
            <person name="Yamagata H."/>
            <person name="Yamamoto M."/>
            <person name="Yamamoto S."/>
            <person name="Yamane H."/>
            <person name="Yoshiki S."/>
            <person name="Yoshihara R."/>
            <person name="Yukawa K."/>
            <person name="Zhong H."/>
            <person name="Yano M."/>
            <person name="Yuan Q."/>
            <person name="Ouyang S."/>
            <person name="Liu J."/>
            <person name="Jones K.M."/>
            <person name="Gansberger K."/>
            <person name="Moffat K."/>
            <person name="Hill J."/>
            <person name="Bera J."/>
            <person name="Fadrosh D."/>
            <person name="Jin S."/>
            <person name="Johri S."/>
            <person name="Kim M."/>
            <person name="Overton L."/>
            <person name="Reardon M."/>
            <person name="Tsitrin T."/>
            <person name="Vuong H."/>
            <person name="Weaver B."/>
            <person name="Ciecko A."/>
            <person name="Tallon L."/>
            <person name="Jackson J."/>
            <person name="Pai G."/>
            <person name="Aken S.V."/>
            <person name="Utterback T."/>
            <person name="Reidmuller S."/>
            <person name="Feldblyum T."/>
            <person name="Hsiao J."/>
            <person name="Zismann V."/>
            <person name="Iobst S."/>
            <person name="de Vazeille A.R."/>
            <person name="Buell C.R."/>
            <person name="Ying K."/>
            <person name="Li Y."/>
            <person name="Lu T."/>
            <person name="Huang Y."/>
            <person name="Zhao Q."/>
            <person name="Feng Q."/>
            <person name="Zhang L."/>
            <person name="Zhu J."/>
            <person name="Weng Q."/>
            <person name="Mu J."/>
            <person name="Lu Y."/>
            <person name="Fan D."/>
            <person name="Liu Y."/>
            <person name="Guan J."/>
            <person name="Zhang Y."/>
            <person name="Yu S."/>
            <person name="Liu X."/>
            <person name="Zhang Y."/>
            <person name="Hong G."/>
            <person name="Han B."/>
            <person name="Choisne N."/>
            <person name="Demange N."/>
            <person name="Orjeda G."/>
            <person name="Samain S."/>
            <person name="Cattolico L."/>
            <person name="Pelletier E."/>
            <person name="Couloux A."/>
            <person name="Segurens B."/>
            <person name="Wincker P."/>
            <person name="D'Hont A."/>
            <person name="Scarpelli C."/>
            <person name="Weissenbach J."/>
            <person name="Salanoubat M."/>
            <person name="Quetier F."/>
            <person name="Yu Y."/>
            <person name="Kim H.R."/>
            <person name="Rambo T."/>
            <person name="Currie J."/>
            <person name="Collura K."/>
            <person name="Luo M."/>
            <person name="Yang T."/>
            <person name="Ammiraju J.S.S."/>
            <person name="Engler F."/>
            <person name="Soderlund C."/>
            <person name="Wing R.A."/>
            <person name="Palmer L.E."/>
            <person name="de la Bastide M."/>
            <person name="Spiegel L."/>
            <person name="Nascimento L."/>
            <person name="Zutavern T."/>
            <person name="O'Shaughnessy A."/>
            <person name="Dike S."/>
            <person name="Dedhia N."/>
            <person name="Preston R."/>
            <person name="Balija V."/>
            <person name="McCombie W.R."/>
            <person name="Chow T."/>
            <person name="Chen H."/>
            <person name="Chung M."/>
            <person name="Chen C."/>
            <person name="Shaw J."/>
            <person name="Wu H."/>
            <person name="Hsiao K."/>
            <person name="Chao Y."/>
            <person name="Chu M."/>
            <person name="Cheng C."/>
            <person name="Hour A."/>
            <person name="Lee P."/>
            <person name="Lin S."/>
            <person name="Lin Y."/>
            <person name="Liou J."/>
            <person name="Liu S."/>
            <person name="Hsing Y."/>
            <person name="Raghuvanshi S."/>
            <person name="Mohanty A."/>
            <person name="Bharti A.K."/>
            <person name="Gaur A."/>
            <person name="Gupta V."/>
            <person name="Kumar D."/>
            <person name="Ravi V."/>
            <person name="Vij S."/>
            <person name="Kapur A."/>
            <person name="Khurana P."/>
            <person name="Khurana P."/>
            <person name="Khurana J.P."/>
            <person name="Tyagi A.K."/>
            <person name="Gaikwad K."/>
            <person name="Singh A."/>
            <person name="Dalal V."/>
            <person name="Srivastava S."/>
            <person name="Dixit A."/>
            <person name="Pal A.K."/>
            <person name="Ghazi I.A."/>
            <person name="Yadav M."/>
            <person name="Pandit A."/>
            <person name="Bhargava A."/>
            <person name="Sureshbabu K."/>
            <person name="Batra K."/>
            <person name="Sharma T.R."/>
            <person name="Mohapatra T."/>
            <person name="Singh N.K."/>
            <person name="Messing J."/>
            <person name="Nelson A.B."/>
            <person name="Fuks G."/>
            <person name="Kavchok S."/>
            <person name="Keizer G."/>
            <person name="Linton E."/>
            <person name="Llaca V."/>
            <person name="Song R."/>
            <person name="Tanyolac B."/>
            <person name="Young S."/>
            <person name="Ho-Il K."/>
            <person name="Hahn J.H."/>
            <person name="Sangsakoo G."/>
            <person name="Vanavichit A."/>
            <person name="de Mattos Luiz.A.T."/>
            <person name="Zimmer P.D."/>
            <person name="Malone G."/>
            <person name="Dellagostin O."/>
            <person name="de Oliveira A.C."/>
            <person name="Bevan M."/>
            <person name="Bancroft I."/>
            <person name="Minx P."/>
            <person name="Cordum H."/>
            <person name="Wilson R."/>
            <person name="Cheng Z."/>
            <person name="Jin W."/>
            <person name="Jiang J."/>
            <person name="Leong S.A."/>
            <person name="Iwama H."/>
            <person name="Gojobori T."/>
            <person name="Itoh T."/>
            <person name="Niimura Y."/>
            <person name="Fujii Y."/>
            <person name="Habara T."/>
            <person name="Sakai H."/>
            <person name="Sato Y."/>
            <person name="Wilson G."/>
            <person name="Kumar K."/>
            <person name="McCouch S."/>
            <person name="Juretic N."/>
            <person name="Hoen D."/>
            <person name="Wright S."/>
            <person name="Bruskiewich R."/>
            <person name="Bureau T."/>
            <person name="Miyao A."/>
            <person name="Hirochika H."/>
            <person name="Nishikawa T."/>
            <person name="Kadowaki K."/>
            <person name="Sugiura M."/>
            <person name="Burr B."/>
            <person name="Sasaki T."/>
        </authorList>
    </citation>
    <scope>NUCLEOTIDE SEQUENCE [LARGE SCALE GENOMIC DNA]</scope>
    <source>
        <strain evidence="2">cv. Nipponbare</strain>
    </source>
</reference>
<sequence>MKLTAGPLGLTTKRIGEIGRRILKNRFTKKCRRARGDNLQVGFSENLSLRFDHLAQPTVKLALIPLCHAQKFSPNFQTILCIKSLSRTSQGTQNDK</sequence>
<evidence type="ECO:0000313" key="1">
    <source>
        <dbReference type="EMBL" id="AAV59290.1"/>
    </source>
</evidence>
<reference evidence="2" key="2">
    <citation type="journal article" date="2008" name="Nucleic Acids Res.">
        <title>The rice annotation project database (RAP-DB): 2008 update.</title>
        <authorList>
            <consortium name="The rice annotation project (RAP)"/>
        </authorList>
    </citation>
    <scope>GENOME REANNOTATION</scope>
    <source>
        <strain evidence="2">cv. Nipponbare</strain>
    </source>
</reference>
<accession>Q5TKH8</accession>
<organism evidence="1 2">
    <name type="scientific">Oryza sativa subsp. japonica</name>
    <name type="common">Rice</name>
    <dbReference type="NCBI Taxonomy" id="39947"/>
    <lineage>
        <taxon>Eukaryota</taxon>
        <taxon>Viridiplantae</taxon>
        <taxon>Streptophyta</taxon>
        <taxon>Embryophyta</taxon>
        <taxon>Tracheophyta</taxon>
        <taxon>Spermatophyta</taxon>
        <taxon>Magnoliopsida</taxon>
        <taxon>Liliopsida</taxon>
        <taxon>Poales</taxon>
        <taxon>Poaceae</taxon>
        <taxon>BOP clade</taxon>
        <taxon>Oryzoideae</taxon>
        <taxon>Oryzeae</taxon>
        <taxon>Oryzinae</taxon>
        <taxon>Oryza</taxon>
        <taxon>Oryza sativa</taxon>
    </lineage>
</organism>
<dbReference type="EMBL" id="AC130604">
    <property type="protein sequence ID" value="AAV59290.1"/>
    <property type="molecule type" value="Genomic_DNA"/>
</dbReference>
<name>Q5TKH8_ORYSJ</name>
<dbReference type="AlphaFoldDB" id="Q5TKH8"/>